<dbReference type="RefSeq" id="WP_219353921.1">
    <property type="nucleotide sequence ID" value="NZ_CP080034.1"/>
</dbReference>
<gene>
    <name evidence="9" type="ORF">KWG56_04810</name>
</gene>
<feature type="transmembrane region" description="Helical" evidence="7">
    <location>
        <begin position="138"/>
        <end position="156"/>
    </location>
</feature>
<evidence type="ECO:0000313" key="9">
    <source>
        <dbReference type="EMBL" id="QYC11317.1"/>
    </source>
</evidence>
<feature type="domain" description="Integral membrane bound transporter" evidence="8">
    <location>
        <begin position="26"/>
        <end position="150"/>
    </location>
</feature>
<evidence type="ECO:0000256" key="5">
    <source>
        <dbReference type="ARBA" id="ARBA00023136"/>
    </source>
</evidence>
<dbReference type="InterPro" id="IPR049453">
    <property type="entry name" value="Memb_transporter_dom"/>
</dbReference>
<organism evidence="9 10">
    <name type="scientific">Brevundimonas nasdae</name>
    <dbReference type="NCBI Taxonomy" id="172043"/>
    <lineage>
        <taxon>Bacteria</taxon>
        <taxon>Pseudomonadati</taxon>
        <taxon>Pseudomonadota</taxon>
        <taxon>Alphaproteobacteria</taxon>
        <taxon>Caulobacterales</taxon>
        <taxon>Caulobacteraceae</taxon>
        <taxon>Brevundimonas</taxon>
    </lineage>
</organism>
<dbReference type="GeneID" id="94374574"/>
<feature type="transmembrane region" description="Helical" evidence="7">
    <location>
        <begin position="39"/>
        <end position="58"/>
    </location>
</feature>
<proteinExistence type="inferred from homology"/>
<dbReference type="PANTHER" id="PTHR30509:SF9">
    <property type="entry name" value="MULTIDRUG RESISTANCE PROTEIN MDTO"/>
    <property type="match status" value="1"/>
</dbReference>
<keyword evidence="4 7" id="KW-1133">Transmembrane helix</keyword>
<dbReference type="PANTHER" id="PTHR30509">
    <property type="entry name" value="P-HYDROXYBENZOIC ACID EFFLUX PUMP SUBUNIT-RELATED"/>
    <property type="match status" value="1"/>
</dbReference>
<evidence type="ECO:0000256" key="4">
    <source>
        <dbReference type="ARBA" id="ARBA00022989"/>
    </source>
</evidence>
<reference evidence="9 10" key="1">
    <citation type="submission" date="2021-07" db="EMBL/GenBank/DDBJ databases">
        <title>Isolation and characterization of bacteria from a gold mining with a capacity of golden bioaccumulation.</title>
        <authorList>
            <person name="Yang X.J."/>
        </authorList>
    </citation>
    <scope>NUCLEOTIDE SEQUENCE [LARGE SCALE GENOMIC DNA]</scope>
    <source>
        <strain evidence="9 10">Au29</strain>
    </source>
</reference>
<evidence type="ECO:0000256" key="6">
    <source>
        <dbReference type="ARBA" id="ARBA00043993"/>
    </source>
</evidence>
<protein>
    <submittedName>
        <fullName evidence="9">FUSC family protein</fullName>
    </submittedName>
</protein>
<dbReference type="Pfam" id="PF13515">
    <property type="entry name" value="FUSC_2"/>
    <property type="match status" value="1"/>
</dbReference>
<evidence type="ECO:0000259" key="8">
    <source>
        <dbReference type="Pfam" id="PF13515"/>
    </source>
</evidence>
<keyword evidence="3 7" id="KW-0812">Transmembrane</keyword>
<evidence type="ECO:0000256" key="7">
    <source>
        <dbReference type="SAM" id="Phobius"/>
    </source>
</evidence>
<feature type="transmembrane region" description="Helical" evidence="7">
    <location>
        <begin position="112"/>
        <end position="132"/>
    </location>
</feature>
<feature type="transmembrane region" description="Helical" evidence="7">
    <location>
        <begin position="12"/>
        <end position="33"/>
    </location>
</feature>
<dbReference type="Proteomes" id="UP000824334">
    <property type="component" value="Chromosome"/>
</dbReference>
<comment type="subcellular location">
    <subcellularLocation>
        <location evidence="1">Cell membrane</location>
        <topology evidence="1">Multi-pass membrane protein</topology>
    </subcellularLocation>
</comment>
<evidence type="ECO:0000313" key="10">
    <source>
        <dbReference type="Proteomes" id="UP000824334"/>
    </source>
</evidence>
<evidence type="ECO:0000256" key="2">
    <source>
        <dbReference type="ARBA" id="ARBA00022475"/>
    </source>
</evidence>
<feature type="transmembrane region" description="Helical" evidence="7">
    <location>
        <begin position="65"/>
        <end position="82"/>
    </location>
</feature>
<comment type="similarity">
    <text evidence="6">Belongs to the YccS/YhfK family.</text>
</comment>
<evidence type="ECO:0000256" key="1">
    <source>
        <dbReference type="ARBA" id="ARBA00004651"/>
    </source>
</evidence>
<keyword evidence="2" id="KW-1003">Cell membrane</keyword>
<evidence type="ECO:0000256" key="3">
    <source>
        <dbReference type="ARBA" id="ARBA00022692"/>
    </source>
</evidence>
<keyword evidence="5 7" id="KW-0472">Membrane</keyword>
<name>A0ABX8TJB0_9CAUL</name>
<accession>A0ABX8TJB0</accession>
<feature type="transmembrane region" description="Helical" evidence="7">
    <location>
        <begin position="88"/>
        <end position="105"/>
    </location>
</feature>
<dbReference type="EMBL" id="CP080034">
    <property type="protein sequence ID" value="QYC11317.1"/>
    <property type="molecule type" value="Genomic_DNA"/>
</dbReference>
<keyword evidence="10" id="KW-1185">Reference proteome</keyword>
<sequence length="330" mass="34532">MARLLSPRHASEVRAALQMAVGATVSLYLATFLQLPHPYWSVISTIVVIQASIGGGVLTVARDRALGTVTGAFVGAAVAFVRPAGMEGLAGAIAVSTAALAFLGAGRPWLKIAPVTAAIVIAGGSGVDGPASLALDRVMEILVGSGVGVVSILALFPRHARQHFRLQARDAAGEAAALLALVLKADDLDRVEIRKRHADLKRRLDKLDTAAKNVIDLPGPQRETADRAALARAFWRVRSDIVILGRGFQADGASGRLGPWSKDANRAVERLQALSVGKAADPMGPLDATLALSVAVEGDDMVLGAAAIGLAHMHRDLDDLAERFKDLRLV</sequence>